<protein>
    <submittedName>
        <fullName evidence="1">ClbS/DfsB family four-helix bundle protein</fullName>
    </submittedName>
</protein>
<dbReference type="InterPro" id="IPR034660">
    <property type="entry name" value="DinB/YfiT-like"/>
</dbReference>
<dbReference type="EMBL" id="JBHTON010000029">
    <property type="protein sequence ID" value="MFD1485476.1"/>
    <property type="molecule type" value="Genomic_DNA"/>
</dbReference>
<accession>A0ABW4E8Q5</accession>
<gene>
    <name evidence="1" type="ORF">ACFQ5J_09560</name>
</gene>
<dbReference type="Gene3D" id="1.20.120.450">
    <property type="entry name" value="dinb family like domain"/>
    <property type="match status" value="1"/>
</dbReference>
<comment type="caution">
    <text evidence="1">The sequence shown here is derived from an EMBL/GenBank/DDBJ whole genome shotgun (WGS) entry which is preliminary data.</text>
</comment>
<dbReference type="InterPro" id="IPR012550">
    <property type="entry name" value="DUF1706"/>
</dbReference>
<dbReference type="Proteomes" id="UP001597252">
    <property type="component" value="Unassembled WGS sequence"/>
</dbReference>
<proteinExistence type="predicted"/>
<dbReference type="RefSeq" id="WP_125751192.1">
    <property type="nucleotide sequence ID" value="NZ_JBHTON010000029.1"/>
</dbReference>
<name>A0ABW4E8Q5_9LACO</name>
<dbReference type="PANTHER" id="PTHR40658:SF4">
    <property type="entry name" value="HYPOTHETICAL CYTOSOLIC PROTEIN"/>
    <property type="match status" value="1"/>
</dbReference>
<dbReference type="Pfam" id="PF08020">
    <property type="entry name" value="DUF1706"/>
    <property type="match status" value="1"/>
</dbReference>
<evidence type="ECO:0000313" key="1">
    <source>
        <dbReference type="EMBL" id="MFD1485476.1"/>
    </source>
</evidence>
<dbReference type="PANTHER" id="PTHR40658">
    <property type="match status" value="1"/>
</dbReference>
<sequence>MAIPHTRQDLLIATRTRYDDIWTLIDALPADSKTMTFGFKGRDRNLRDVLIHLAAWQELYLQWSQTNLAGERRVRFLPKPYTWATCGRLSKKIQQENQAVSLGAAEKRWQKSHVQMVRQFEALTQEQLFVPGFFPWTGTSALGDYATLFTATRYAWAIKTLRHFRRQFQSTQAPVTQ</sequence>
<keyword evidence="2" id="KW-1185">Reference proteome</keyword>
<organism evidence="1 2">
    <name type="scientific">Lacticaseibacillus baoqingensis</name>
    <dbReference type="NCBI Taxonomy" id="2486013"/>
    <lineage>
        <taxon>Bacteria</taxon>
        <taxon>Bacillati</taxon>
        <taxon>Bacillota</taxon>
        <taxon>Bacilli</taxon>
        <taxon>Lactobacillales</taxon>
        <taxon>Lactobacillaceae</taxon>
        <taxon>Lacticaseibacillus</taxon>
    </lineage>
</organism>
<evidence type="ECO:0000313" key="2">
    <source>
        <dbReference type="Proteomes" id="UP001597252"/>
    </source>
</evidence>
<reference evidence="2" key="1">
    <citation type="journal article" date="2019" name="Int. J. Syst. Evol. Microbiol.">
        <title>The Global Catalogue of Microorganisms (GCM) 10K type strain sequencing project: providing services to taxonomists for standard genome sequencing and annotation.</title>
        <authorList>
            <consortium name="The Broad Institute Genomics Platform"/>
            <consortium name="The Broad Institute Genome Sequencing Center for Infectious Disease"/>
            <person name="Wu L."/>
            <person name="Ma J."/>
        </authorList>
    </citation>
    <scope>NUCLEOTIDE SEQUENCE [LARGE SCALE GENOMIC DNA]</scope>
    <source>
        <strain evidence="2">CCM 8903</strain>
    </source>
</reference>